<feature type="signal peptide" evidence="1">
    <location>
        <begin position="1"/>
        <end position="23"/>
    </location>
</feature>
<evidence type="ECO:0000256" key="1">
    <source>
        <dbReference type="SAM" id="SignalP"/>
    </source>
</evidence>
<dbReference type="EMBL" id="JAJJMN010000001">
    <property type="protein sequence ID" value="MCC9016437.1"/>
    <property type="molecule type" value="Genomic_DNA"/>
</dbReference>
<keyword evidence="1" id="KW-0732">Signal</keyword>
<organism evidence="2 3">
    <name type="scientific">Flavobacterium lipolyticum</name>
    <dbReference type="NCBI Taxonomy" id="2893754"/>
    <lineage>
        <taxon>Bacteria</taxon>
        <taxon>Pseudomonadati</taxon>
        <taxon>Bacteroidota</taxon>
        <taxon>Flavobacteriia</taxon>
        <taxon>Flavobacteriales</taxon>
        <taxon>Flavobacteriaceae</taxon>
        <taxon>Flavobacterium</taxon>
    </lineage>
</organism>
<evidence type="ECO:0000313" key="2">
    <source>
        <dbReference type="EMBL" id="MCC9016437.1"/>
    </source>
</evidence>
<evidence type="ECO:0008006" key="4">
    <source>
        <dbReference type="Google" id="ProtNLM"/>
    </source>
</evidence>
<reference evidence="2" key="1">
    <citation type="submission" date="2021-11" db="EMBL/GenBank/DDBJ databases">
        <title>Description of novel Flavobacterium species.</title>
        <authorList>
            <person name="Saticioglu I.B."/>
            <person name="Ay H."/>
            <person name="Altun S."/>
            <person name="Duman M."/>
        </authorList>
    </citation>
    <scope>NUCLEOTIDE SEQUENCE</scope>
    <source>
        <strain evidence="2">F-126</strain>
    </source>
</reference>
<keyword evidence="3" id="KW-1185">Reference proteome</keyword>
<comment type="caution">
    <text evidence="2">The sequence shown here is derived from an EMBL/GenBank/DDBJ whole genome shotgun (WGS) entry which is preliminary data.</text>
</comment>
<dbReference type="PROSITE" id="PS51257">
    <property type="entry name" value="PROKAR_LIPOPROTEIN"/>
    <property type="match status" value="1"/>
</dbReference>
<dbReference type="Proteomes" id="UP001430700">
    <property type="component" value="Unassembled WGS sequence"/>
</dbReference>
<sequence length="290" mass="33967">MRNCTKLLVLLFGVLLISCRQQTQEKQNVALKQVKTADSKYLLVKDKNDNVLTLSGIQGKWELKKSSNTNSDNLETHTFELLDSEFILGDGTANTYFEIDSIHNLEYHTEGHFYNHSLAEEMKSLEKKIYDLFKIKLNTFRGVIITKCSPPFHKIYVFGDDLLVWYSGNYMQFVKSKNAKEILFKCKENDNGISRYEDPLNKTCVCNESTFNKAYEIFYNESPNYLKKDLLKKLPQSNFKTHSEDAEVDYKWILQDTLKIEMSFQGGENRYVFYKNDDNKIEYKEYLSLP</sequence>
<protein>
    <recommendedName>
        <fullName evidence="4">Lipocalin-like domain-containing protein</fullName>
    </recommendedName>
</protein>
<evidence type="ECO:0000313" key="3">
    <source>
        <dbReference type="Proteomes" id="UP001430700"/>
    </source>
</evidence>
<accession>A0ABS8LV19</accession>
<gene>
    <name evidence="2" type="ORF">LNQ34_01445</name>
</gene>
<dbReference type="RefSeq" id="WP_229998426.1">
    <property type="nucleotide sequence ID" value="NZ_JAJJMN010000001.1"/>
</dbReference>
<feature type="chain" id="PRO_5047213672" description="Lipocalin-like domain-containing protein" evidence="1">
    <location>
        <begin position="24"/>
        <end position="290"/>
    </location>
</feature>
<proteinExistence type="predicted"/>
<name>A0ABS8LV19_9FLAO</name>